<feature type="compositionally biased region" description="Basic and acidic residues" evidence="8">
    <location>
        <begin position="189"/>
        <end position="213"/>
    </location>
</feature>
<evidence type="ECO:0000256" key="5">
    <source>
        <dbReference type="ARBA" id="ARBA00022984"/>
    </source>
</evidence>
<sequence length="354" mass="38733">MLRLWIPLLLSTALVFPAQATEPTADAVNTAELRKRPPAEDKTDPVAIRAQVLLDRAHVSPGEIDGRFGDNAQKALAAFAAAKGLKSGAKLTQELWAALTQQDQEPAIVSYRITKQDVKGPFLNPMPKKLEAMKDLPAIGYATPREALAEKFHMSEDLLSALNPGKAFDKADEEIFVANVVAFPENAKDGRAEKSKAKPESKAEFKDKKDQSKPKLAPITRLAINKDEGTVQAFDKDNHMVAFFPATVGSEEKPTPEGTFKVTSRDADPNYRYNPDYEFHGVKSQKPFTIKPGPNGPVGSYWISLSIGNGYGIHGTAEPSKVGKTESHGCVRMTNWDARFLGEHLAKKATVEMH</sequence>
<evidence type="ECO:0000256" key="9">
    <source>
        <dbReference type="SAM" id="SignalP"/>
    </source>
</evidence>
<dbReference type="RefSeq" id="WP_231317560.1">
    <property type="nucleotide sequence ID" value="NZ_CP088156.1"/>
</dbReference>
<evidence type="ECO:0000256" key="2">
    <source>
        <dbReference type="ARBA" id="ARBA00005992"/>
    </source>
</evidence>
<dbReference type="Gene3D" id="2.40.440.10">
    <property type="entry name" value="L,D-transpeptidase catalytic domain-like"/>
    <property type="match status" value="1"/>
</dbReference>
<evidence type="ECO:0000256" key="3">
    <source>
        <dbReference type="ARBA" id="ARBA00022679"/>
    </source>
</evidence>
<dbReference type="InterPro" id="IPR005490">
    <property type="entry name" value="LD_TPept_cat_dom"/>
</dbReference>
<keyword evidence="9" id="KW-0732">Signal</keyword>
<dbReference type="InterPro" id="IPR050979">
    <property type="entry name" value="LD-transpeptidase"/>
</dbReference>
<feature type="signal peptide" evidence="9">
    <location>
        <begin position="1"/>
        <end position="20"/>
    </location>
</feature>
<protein>
    <submittedName>
        <fullName evidence="11">L,D-transpeptidase</fullName>
    </submittedName>
</protein>
<evidence type="ECO:0000256" key="4">
    <source>
        <dbReference type="ARBA" id="ARBA00022960"/>
    </source>
</evidence>
<evidence type="ECO:0000256" key="7">
    <source>
        <dbReference type="PROSITE-ProRule" id="PRU01373"/>
    </source>
</evidence>
<keyword evidence="5 7" id="KW-0573">Peptidoglycan synthesis</keyword>
<comment type="pathway">
    <text evidence="1 7">Cell wall biogenesis; peptidoglycan biosynthesis.</text>
</comment>
<feature type="active site" description="Nucleophile" evidence="7">
    <location>
        <position position="330"/>
    </location>
</feature>
<dbReference type="SUPFAM" id="SSF141523">
    <property type="entry name" value="L,D-transpeptidase catalytic domain-like"/>
    <property type="match status" value="1"/>
</dbReference>
<feature type="region of interest" description="Disordered" evidence="8">
    <location>
        <begin position="189"/>
        <end position="214"/>
    </location>
</feature>
<evidence type="ECO:0000256" key="1">
    <source>
        <dbReference type="ARBA" id="ARBA00004752"/>
    </source>
</evidence>
<keyword evidence="4 7" id="KW-0133">Cell shape</keyword>
<keyword evidence="3" id="KW-0808">Transferase</keyword>
<keyword evidence="6 7" id="KW-0961">Cell wall biogenesis/degradation</keyword>
<organism evidence="11 12">
    <name type="scientific">Bradyrhizobium ontarionense</name>
    <dbReference type="NCBI Taxonomy" id="2898149"/>
    <lineage>
        <taxon>Bacteria</taxon>
        <taxon>Pseudomonadati</taxon>
        <taxon>Pseudomonadota</taxon>
        <taxon>Alphaproteobacteria</taxon>
        <taxon>Hyphomicrobiales</taxon>
        <taxon>Nitrobacteraceae</taxon>
        <taxon>Bradyrhizobium</taxon>
    </lineage>
</organism>
<dbReference type="CDD" id="cd16913">
    <property type="entry name" value="YkuD_like"/>
    <property type="match status" value="1"/>
</dbReference>
<dbReference type="PROSITE" id="PS52029">
    <property type="entry name" value="LD_TPASE"/>
    <property type="match status" value="1"/>
</dbReference>
<feature type="chain" id="PRO_5047468767" evidence="9">
    <location>
        <begin position="21"/>
        <end position="354"/>
    </location>
</feature>
<dbReference type="Pfam" id="PF03734">
    <property type="entry name" value="YkuD"/>
    <property type="match status" value="1"/>
</dbReference>
<comment type="similarity">
    <text evidence="2">Belongs to the YkuD family.</text>
</comment>
<proteinExistence type="inferred from homology"/>
<dbReference type="InterPro" id="IPR036365">
    <property type="entry name" value="PGBD-like_sf"/>
</dbReference>
<keyword evidence="12" id="KW-1185">Reference proteome</keyword>
<dbReference type="Proteomes" id="UP001431010">
    <property type="component" value="Chromosome"/>
</dbReference>
<evidence type="ECO:0000256" key="8">
    <source>
        <dbReference type="SAM" id="MobiDB-lite"/>
    </source>
</evidence>
<dbReference type="EMBL" id="CP088156">
    <property type="protein sequence ID" value="UFZ01767.1"/>
    <property type="molecule type" value="Genomic_DNA"/>
</dbReference>
<dbReference type="PANTHER" id="PTHR30582:SF30">
    <property type="entry name" value="BLR4375 PROTEIN"/>
    <property type="match status" value="1"/>
</dbReference>
<dbReference type="InterPro" id="IPR036366">
    <property type="entry name" value="PGBDSf"/>
</dbReference>
<reference evidence="11" key="1">
    <citation type="journal article" date="2024" name="Antonie Van Leeuwenhoek">
        <title>Bradyrhizobium ontarionense sp. nov., a novel bacterial symbiont isolated from Aeschynomene indica (Indian jointvetch), harbours photosynthesis, nitrogen fixation and nitrous oxide (N2O) reductase genes.</title>
        <authorList>
            <person name="Bromfield E.S.P."/>
            <person name="Cloutier S."/>
        </authorList>
    </citation>
    <scope>NUCLEOTIDE SEQUENCE</scope>
    <source>
        <strain evidence="11">A19</strain>
    </source>
</reference>
<evidence type="ECO:0000259" key="10">
    <source>
        <dbReference type="PROSITE" id="PS52029"/>
    </source>
</evidence>
<evidence type="ECO:0000313" key="12">
    <source>
        <dbReference type="Proteomes" id="UP001431010"/>
    </source>
</evidence>
<gene>
    <name evidence="11" type="ORF">LQG66_20870</name>
</gene>
<feature type="domain" description="L,D-TPase catalytic" evidence="10">
    <location>
        <begin position="220"/>
        <end position="354"/>
    </location>
</feature>
<feature type="active site" description="Proton donor/acceptor" evidence="7">
    <location>
        <position position="314"/>
    </location>
</feature>
<dbReference type="InterPro" id="IPR038063">
    <property type="entry name" value="Transpep_catalytic_dom"/>
</dbReference>
<name>A0ABY3R400_9BRAD</name>
<accession>A0ABY3R400</accession>
<evidence type="ECO:0000313" key="11">
    <source>
        <dbReference type="EMBL" id="UFZ01767.1"/>
    </source>
</evidence>
<evidence type="ECO:0000256" key="6">
    <source>
        <dbReference type="ARBA" id="ARBA00023316"/>
    </source>
</evidence>
<dbReference type="SUPFAM" id="SSF47090">
    <property type="entry name" value="PGBD-like"/>
    <property type="match status" value="1"/>
</dbReference>
<dbReference type="Gene3D" id="1.10.101.10">
    <property type="entry name" value="PGBD-like superfamily/PGBD"/>
    <property type="match status" value="1"/>
</dbReference>
<dbReference type="PANTHER" id="PTHR30582">
    <property type="entry name" value="L,D-TRANSPEPTIDASE"/>
    <property type="match status" value="1"/>
</dbReference>